<feature type="domain" description="TonB-dependent receptor plug" evidence="12">
    <location>
        <begin position="133"/>
        <end position="230"/>
    </location>
</feature>
<keyword evidence="13" id="KW-0675">Receptor</keyword>
<dbReference type="PROSITE" id="PS52016">
    <property type="entry name" value="TONB_DEPENDENT_REC_3"/>
    <property type="match status" value="1"/>
</dbReference>
<reference evidence="13 14" key="1">
    <citation type="submission" date="2019-04" db="EMBL/GenBank/DDBJ databases">
        <title>Pedobacter sp. RP-3-15 sp. nov., isolated from Arctic soil.</title>
        <authorList>
            <person name="Dahal R.H."/>
            <person name="Kim D.-U."/>
        </authorList>
    </citation>
    <scope>NUCLEOTIDE SEQUENCE [LARGE SCALE GENOMIC DNA]</scope>
    <source>
        <strain evidence="13 14">RP-3-15</strain>
    </source>
</reference>
<comment type="caution">
    <text evidence="13">The sequence shown here is derived from an EMBL/GenBank/DDBJ whole genome shotgun (WGS) entry which is preliminary data.</text>
</comment>
<dbReference type="OrthoDB" id="8727862at2"/>
<evidence type="ECO:0000256" key="5">
    <source>
        <dbReference type="ARBA" id="ARBA00023077"/>
    </source>
</evidence>
<keyword evidence="7 8" id="KW-0998">Cell outer membrane</keyword>
<keyword evidence="3 8" id="KW-1134">Transmembrane beta strand</keyword>
<keyword evidence="2 8" id="KW-0813">Transport</keyword>
<dbReference type="InterPro" id="IPR036942">
    <property type="entry name" value="Beta-barrel_TonB_sf"/>
</dbReference>
<accession>A0A4U1CRB2</accession>
<gene>
    <name evidence="13" type="ORF">FA047_05035</name>
</gene>
<dbReference type="PANTHER" id="PTHR40980:SF4">
    <property type="entry name" value="TONB-DEPENDENT RECEPTOR-LIKE BETA-BARREL DOMAIN-CONTAINING PROTEIN"/>
    <property type="match status" value="1"/>
</dbReference>
<keyword evidence="14" id="KW-1185">Reference proteome</keyword>
<evidence type="ECO:0000256" key="3">
    <source>
        <dbReference type="ARBA" id="ARBA00022452"/>
    </source>
</evidence>
<dbReference type="InterPro" id="IPR039426">
    <property type="entry name" value="TonB-dep_rcpt-like"/>
</dbReference>
<evidence type="ECO:0000259" key="11">
    <source>
        <dbReference type="Pfam" id="PF00593"/>
    </source>
</evidence>
<keyword evidence="6 8" id="KW-0472">Membrane</keyword>
<evidence type="ECO:0000256" key="1">
    <source>
        <dbReference type="ARBA" id="ARBA00004571"/>
    </source>
</evidence>
<comment type="similarity">
    <text evidence="8 9">Belongs to the TonB-dependent receptor family.</text>
</comment>
<dbReference type="InterPro" id="IPR013784">
    <property type="entry name" value="Carb-bd-like_fold"/>
</dbReference>
<feature type="signal peptide" evidence="10">
    <location>
        <begin position="1"/>
        <end position="18"/>
    </location>
</feature>
<dbReference type="Pfam" id="PF00593">
    <property type="entry name" value="TonB_dep_Rec_b-barrel"/>
    <property type="match status" value="1"/>
</dbReference>
<dbReference type="GO" id="GO:0009279">
    <property type="term" value="C:cell outer membrane"/>
    <property type="evidence" value="ECO:0007669"/>
    <property type="project" value="UniProtKB-SubCell"/>
</dbReference>
<organism evidence="13 14">
    <name type="scientific">Pedobacter frigoris</name>
    <dbReference type="NCBI Taxonomy" id="2571272"/>
    <lineage>
        <taxon>Bacteria</taxon>
        <taxon>Pseudomonadati</taxon>
        <taxon>Bacteroidota</taxon>
        <taxon>Sphingobacteriia</taxon>
        <taxon>Sphingobacteriales</taxon>
        <taxon>Sphingobacteriaceae</taxon>
        <taxon>Pedobacter</taxon>
    </lineage>
</organism>
<sequence length="940" mass="106053">MKKILFFAIIMTCCNAIAFAQKGLLTGKVTDMQNLSLPGAVLRLEPGNLHTISDTYGKFQFLNVPVGQYTLTVSYIGYNSYSSPITVIKNKAVSTDVIMNEATIIGKEVVIMGDRLRGQAKALNVQKSKLNISNIVSADQVGRFPDANIGDALKRIPGVTMQNDQGEARNIIIRGLAPELSSVTLNGDRIPSAEGDNRRVQMDLIPSDMIQTIEVNKTLTPDMDADAIGGSVNLITRATPNGQRISATFSGGYAPIREKPLYNAGLVYGNRFLENRLGIVVSGSYNHHNYGSDNVEAVWKKDDFGNTFIGEQDIRKYDVLRVRSSIATALDFKFSDKHQITLNAMYNWRDDKENRYRFTYKDVEPIYDANDNITGYEGVLNRETKGGINSNRVDNARLEDQRVQNYSINGDHLLGPKLDMHWGLSYSTAREYRPNERYIEFETESFNLNKDFGTPRSPFLTSTTQPELSDYELDKITENTDETKENELATRLDFRTPLSLVQGQKGRLRFGGRLRLKNKNRNNSFIEYAPIDGLESLSDASIRFWGGDKGQAGTQYVPGNFASREFLGGLQLNNSDLFEAESDPSEFLAANYNAKETILAAYLRWDQDFSSQLSMIAGARLEKTWIKYSGNLVQDEEELEGVITTKNNYVNILPSLTFKYTPTENLVIRAAATTALARPNYYVLSPFVNTIIDDERIDAGNPDLKASFSWNYDLMGEYYFKSLGILSGGLFYKNIDDFIYQYRDENMNTGKFTQQFPGMTNPVPAGENWTLVQARNGESVKVYGLEVALQRQLDFLPGKFLKGFGIYTNYTFTKSKTSGIYNEDGELRSGIPLPGTTPHMFNASLSWENKKFSARLSLNYAADYIDELGGNDFEDRFYDKQVFLDANASYVIGKYWRIFGEANNLTNQPLRYYQGISSQTMQMEYYRSKFNLGLKFDLNR</sequence>
<protein>
    <submittedName>
        <fullName evidence="13">TonB-dependent receptor</fullName>
    </submittedName>
</protein>
<dbReference type="SUPFAM" id="SSF49452">
    <property type="entry name" value="Starch-binding domain-like"/>
    <property type="match status" value="1"/>
</dbReference>
<evidence type="ECO:0000256" key="7">
    <source>
        <dbReference type="ARBA" id="ARBA00023237"/>
    </source>
</evidence>
<keyword evidence="10" id="KW-0732">Signal</keyword>
<dbReference type="Pfam" id="PF13715">
    <property type="entry name" value="CarbopepD_reg_2"/>
    <property type="match status" value="1"/>
</dbReference>
<evidence type="ECO:0000256" key="2">
    <source>
        <dbReference type="ARBA" id="ARBA00022448"/>
    </source>
</evidence>
<comment type="subcellular location">
    <subcellularLocation>
        <location evidence="1 8">Cell outer membrane</location>
        <topology evidence="1 8">Multi-pass membrane protein</topology>
    </subcellularLocation>
</comment>
<evidence type="ECO:0000256" key="8">
    <source>
        <dbReference type="PROSITE-ProRule" id="PRU01360"/>
    </source>
</evidence>
<feature type="chain" id="PRO_5020748419" evidence="10">
    <location>
        <begin position="19"/>
        <end position="940"/>
    </location>
</feature>
<evidence type="ECO:0000313" key="13">
    <source>
        <dbReference type="EMBL" id="TKC09460.1"/>
    </source>
</evidence>
<dbReference type="SUPFAM" id="SSF56935">
    <property type="entry name" value="Porins"/>
    <property type="match status" value="1"/>
</dbReference>
<dbReference type="Pfam" id="PF07715">
    <property type="entry name" value="Plug"/>
    <property type="match status" value="1"/>
</dbReference>
<dbReference type="NCBIfam" id="TIGR01782">
    <property type="entry name" value="TonB-Xanth-Caul"/>
    <property type="match status" value="1"/>
</dbReference>
<evidence type="ECO:0000256" key="9">
    <source>
        <dbReference type="RuleBase" id="RU003357"/>
    </source>
</evidence>
<dbReference type="Gene3D" id="2.40.170.20">
    <property type="entry name" value="TonB-dependent receptor, beta-barrel domain"/>
    <property type="match status" value="1"/>
</dbReference>
<evidence type="ECO:0000256" key="4">
    <source>
        <dbReference type="ARBA" id="ARBA00022692"/>
    </source>
</evidence>
<evidence type="ECO:0000256" key="6">
    <source>
        <dbReference type="ARBA" id="ARBA00023136"/>
    </source>
</evidence>
<evidence type="ECO:0000313" key="14">
    <source>
        <dbReference type="Proteomes" id="UP000307244"/>
    </source>
</evidence>
<dbReference type="GO" id="GO:0030246">
    <property type="term" value="F:carbohydrate binding"/>
    <property type="evidence" value="ECO:0007669"/>
    <property type="project" value="InterPro"/>
</dbReference>
<feature type="domain" description="TonB-dependent receptor-like beta-barrel" evidence="11">
    <location>
        <begin position="436"/>
        <end position="905"/>
    </location>
</feature>
<dbReference type="InterPro" id="IPR000531">
    <property type="entry name" value="Beta-barrel_TonB"/>
</dbReference>
<dbReference type="RefSeq" id="WP_136834871.1">
    <property type="nucleotide sequence ID" value="NZ_SWBQ01000001.1"/>
</dbReference>
<dbReference type="Gene3D" id="2.170.130.10">
    <property type="entry name" value="TonB-dependent receptor, plug domain"/>
    <property type="match status" value="1"/>
</dbReference>
<dbReference type="InterPro" id="IPR037066">
    <property type="entry name" value="Plug_dom_sf"/>
</dbReference>
<evidence type="ECO:0000259" key="12">
    <source>
        <dbReference type="Pfam" id="PF07715"/>
    </source>
</evidence>
<dbReference type="InterPro" id="IPR010104">
    <property type="entry name" value="TonB_rcpt_bac"/>
</dbReference>
<dbReference type="EMBL" id="SWBQ01000001">
    <property type="protein sequence ID" value="TKC09460.1"/>
    <property type="molecule type" value="Genomic_DNA"/>
</dbReference>
<evidence type="ECO:0000256" key="10">
    <source>
        <dbReference type="SAM" id="SignalP"/>
    </source>
</evidence>
<proteinExistence type="inferred from homology"/>
<name>A0A4U1CRB2_9SPHI</name>
<keyword evidence="5 9" id="KW-0798">TonB box</keyword>
<dbReference type="Gene3D" id="2.60.40.1120">
    <property type="entry name" value="Carboxypeptidase-like, regulatory domain"/>
    <property type="match status" value="1"/>
</dbReference>
<keyword evidence="4 8" id="KW-0812">Transmembrane</keyword>
<dbReference type="InterPro" id="IPR012910">
    <property type="entry name" value="Plug_dom"/>
</dbReference>
<dbReference type="PANTHER" id="PTHR40980">
    <property type="entry name" value="PLUG DOMAIN-CONTAINING PROTEIN"/>
    <property type="match status" value="1"/>
</dbReference>
<dbReference type="AlphaFoldDB" id="A0A4U1CRB2"/>
<dbReference type="Proteomes" id="UP000307244">
    <property type="component" value="Unassembled WGS sequence"/>
</dbReference>